<comment type="caution">
    <text evidence="2">The sequence shown here is derived from an EMBL/GenBank/DDBJ whole genome shotgun (WGS) entry which is preliminary data.</text>
</comment>
<protein>
    <recommendedName>
        <fullName evidence="4">Alpha/beta hydrolase</fullName>
    </recommendedName>
</protein>
<keyword evidence="3" id="KW-1185">Reference proteome</keyword>
<dbReference type="Proteomes" id="UP000478417">
    <property type="component" value="Unassembled WGS sequence"/>
</dbReference>
<dbReference type="EMBL" id="JAAGNX010000002">
    <property type="protein sequence ID" value="NDV62133.1"/>
    <property type="molecule type" value="Genomic_DNA"/>
</dbReference>
<accession>A0A6B2M0A0</accession>
<dbReference type="SUPFAM" id="SSF53474">
    <property type="entry name" value="alpha/beta-Hydrolases"/>
    <property type="match status" value="1"/>
</dbReference>
<keyword evidence="1" id="KW-0732">Signal</keyword>
<gene>
    <name evidence="2" type="ORF">G0Q06_06715</name>
</gene>
<evidence type="ECO:0008006" key="4">
    <source>
        <dbReference type="Google" id="ProtNLM"/>
    </source>
</evidence>
<sequence>MIKSTNMGLALSSTLLLCIFNLGAGESTVYPGSKHVYPIPLEEREISWIESSGLSGYEVADCAIAIPEGFDPDRAYPVLVTCVTGNRYRSNIKEMDLYWPAAIAKNWVVVTGWADPHPARDTKAYRRAVTVAAMRKLAELFPNSTGWPVAVAGFSGGAKNAAITGAYLQREGYRLIGFFMGGCNQDLATTAMKKLSPDKDLFRQIPIFLSTGLADRISTVRQSEKVLKSLKRSNFKNLRLKTYPGKHVLHKEHIPLALDWFEEMDSPEP</sequence>
<evidence type="ECO:0000313" key="3">
    <source>
        <dbReference type="Proteomes" id="UP000478417"/>
    </source>
</evidence>
<evidence type="ECO:0000313" key="2">
    <source>
        <dbReference type="EMBL" id="NDV62133.1"/>
    </source>
</evidence>
<reference evidence="2 3" key="1">
    <citation type="submission" date="2020-02" db="EMBL/GenBank/DDBJ databases">
        <title>Albibacoteraceae fam. nov., the first described family within the subdivision 4 Verrucomicrobia.</title>
        <authorList>
            <person name="Xi F."/>
        </authorList>
    </citation>
    <scope>NUCLEOTIDE SEQUENCE [LARGE SCALE GENOMIC DNA]</scope>
    <source>
        <strain evidence="2 3">CK1056</strain>
    </source>
</reference>
<dbReference type="AlphaFoldDB" id="A0A6B2M0A0"/>
<evidence type="ECO:0000256" key="1">
    <source>
        <dbReference type="SAM" id="SignalP"/>
    </source>
</evidence>
<name>A0A6B2M0A0_9BACT</name>
<proteinExistence type="predicted"/>
<dbReference type="Gene3D" id="3.40.50.1820">
    <property type="entry name" value="alpha/beta hydrolase"/>
    <property type="match status" value="1"/>
</dbReference>
<feature type="signal peptide" evidence="1">
    <location>
        <begin position="1"/>
        <end position="24"/>
    </location>
</feature>
<feature type="chain" id="PRO_5025447591" description="Alpha/beta hydrolase" evidence="1">
    <location>
        <begin position="25"/>
        <end position="269"/>
    </location>
</feature>
<dbReference type="RefSeq" id="WP_163963775.1">
    <property type="nucleotide sequence ID" value="NZ_JAAGNX010000002.1"/>
</dbReference>
<organism evidence="2 3">
    <name type="scientific">Oceanipulchritudo coccoides</name>
    <dbReference type="NCBI Taxonomy" id="2706888"/>
    <lineage>
        <taxon>Bacteria</taxon>
        <taxon>Pseudomonadati</taxon>
        <taxon>Verrucomicrobiota</taxon>
        <taxon>Opitutia</taxon>
        <taxon>Puniceicoccales</taxon>
        <taxon>Oceanipulchritudinaceae</taxon>
        <taxon>Oceanipulchritudo</taxon>
    </lineage>
</organism>
<dbReference type="InterPro" id="IPR029058">
    <property type="entry name" value="AB_hydrolase_fold"/>
</dbReference>